<dbReference type="GO" id="GO:0030288">
    <property type="term" value="C:outer membrane-bounded periplasmic space"/>
    <property type="evidence" value="ECO:0007669"/>
    <property type="project" value="TreeGrafter"/>
</dbReference>
<keyword evidence="2 5" id="KW-0645">Protease</keyword>
<dbReference type="GO" id="GO:0004252">
    <property type="term" value="F:serine-type endopeptidase activity"/>
    <property type="evidence" value="ECO:0007669"/>
    <property type="project" value="UniProtKB-EC"/>
</dbReference>
<comment type="caution">
    <text evidence="8">The sequence shown here is derived from an EMBL/GenBank/DDBJ whole genome shotgun (WGS) entry which is preliminary data.</text>
</comment>
<dbReference type="Gene3D" id="3.90.226.10">
    <property type="entry name" value="2-enoyl-CoA Hydratase, Chain A, domain 1"/>
    <property type="match status" value="1"/>
</dbReference>
<protein>
    <submittedName>
        <fullName evidence="8">Carboxy-terminal processing protease CtpB</fullName>
        <ecNumber evidence="8">3.4.21.102</ecNumber>
    </submittedName>
</protein>
<dbReference type="Proteomes" id="UP000315010">
    <property type="component" value="Unassembled WGS sequence"/>
</dbReference>
<dbReference type="Gene3D" id="3.30.750.44">
    <property type="match status" value="1"/>
</dbReference>
<dbReference type="InterPro" id="IPR036034">
    <property type="entry name" value="PDZ_sf"/>
</dbReference>
<dbReference type="SUPFAM" id="SSF52096">
    <property type="entry name" value="ClpP/crotonase"/>
    <property type="match status" value="1"/>
</dbReference>
<sequence length="466" mass="51251">MPPRNLNIILIACCISLLCYLTHRRAKTAIMVGDALDLINTYYVDPIDEDDLLVAAMDGMTSQLDQHSEFIPVEFYESFQNSITQEFAGIGIYVDQPSADQPVRVITPLVGSPALKAGMLPGDAIIKIDGEDVSKMDLRDVSSRLKGPLDTIVSVVVRRGDLGLEQDAATAEEVTLEIRRATIELESVIGDHRDKDNQWVYRLREDPSIAYVRLTSFGDKTTDELSKVLADLDNEFRGMVFDVRGNSGGLLYSAIDIANMFLDEGRIVSTRTRGDKVEAEYDAENGTLVNRKIPVAVLIDENSASASEIVAAALQDNQRAVVVGARSYGKGTVQNVLPLQYGRSALRLTVARYYRPSGKNIHRPKDATEDQTWGVAPNEGMDVSLDDEIREALMKRWSEASYPSLADIQQTNPATDQATDLSTIDPQLTRALEYLRSINQQGKRSVTPGEKDSKFDQAADSTATAA</sequence>
<dbReference type="CDD" id="cd07560">
    <property type="entry name" value="Peptidase_S41_CPP"/>
    <property type="match status" value="1"/>
</dbReference>
<evidence type="ECO:0000256" key="4">
    <source>
        <dbReference type="ARBA" id="ARBA00022825"/>
    </source>
</evidence>
<dbReference type="EMBL" id="SJPJ01000001">
    <property type="protein sequence ID" value="TWT80937.1"/>
    <property type="molecule type" value="Genomic_DNA"/>
</dbReference>
<evidence type="ECO:0000313" key="8">
    <source>
        <dbReference type="EMBL" id="TWT80937.1"/>
    </source>
</evidence>
<dbReference type="SUPFAM" id="SSF50156">
    <property type="entry name" value="PDZ domain-like"/>
    <property type="match status" value="1"/>
</dbReference>
<dbReference type="PROSITE" id="PS50106">
    <property type="entry name" value="PDZ"/>
    <property type="match status" value="1"/>
</dbReference>
<dbReference type="InterPro" id="IPR005151">
    <property type="entry name" value="Tail-specific_protease"/>
</dbReference>
<evidence type="ECO:0000259" key="7">
    <source>
        <dbReference type="PROSITE" id="PS50106"/>
    </source>
</evidence>
<dbReference type="GO" id="GO:0007165">
    <property type="term" value="P:signal transduction"/>
    <property type="evidence" value="ECO:0007669"/>
    <property type="project" value="TreeGrafter"/>
</dbReference>
<evidence type="ECO:0000256" key="3">
    <source>
        <dbReference type="ARBA" id="ARBA00022801"/>
    </source>
</evidence>
<dbReference type="EC" id="3.4.21.102" evidence="8"/>
<gene>
    <name evidence="8" type="primary">ctpB</name>
    <name evidence="8" type="ORF">CA13_23840</name>
</gene>
<dbReference type="SMART" id="SM00228">
    <property type="entry name" value="PDZ"/>
    <property type="match status" value="1"/>
</dbReference>
<dbReference type="Gene3D" id="2.30.42.10">
    <property type="match status" value="1"/>
</dbReference>
<keyword evidence="9" id="KW-1185">Reference proteome</keyword>
<comment type="similarity">
    <text evidence="1 5">Belongs to the peptidase S41A family.</text>
</comment>
<dbReference type="SMART" id="SM00245">
    <property type="entry name" value="TSPc"/>
    <property type="match status" value="1"/>
</dbReference>
<dbReference type="Pfam" id="PF17820">
    <property type="entry name" value="PDZ_6"/>
    <property type="match status" value="1"/>
</dbReference>
<feature type="domain" description="PDZ" evidence="7">
    <location>
        <begin position="72"/>
        <end position="160"/>
    </location>
</feature>
<organism evidence="8 9">
    <name type="scientific">Novipirellula herctigrandis</name>
    <dbReference type="NCBI Taxonomy" id="2527986"/>
    <lineage>
        <taxon>Bacteria</taxon>
        <taxon>Pseudomonadati</taxon>
        <taxon>Planctomycetota</taxon>
        <taxon>Planctomycetia</taxon>
        <taxon>Pirellulales</taxon>
        <taxon>Pirellulaceae</taxon>
        <taxon>Novipirellula</taxon>
    </lineage>
</organism>
<evidence type="ECO:0000256" key="6">
    <source>
        <dbReference type="SAM" id="MobiDB-lite"/>
    </source>
</evidence>
<evidence type="ECO:0000256" key="5">
    <source>
        <dbReference type="RuleBase" id="RU004404"/>
    </source>
</evidence>
<dbReference type="AlphaFoldDB" id="A0A5C5Z1X7"/>
<keyword evidence="3 5" id="KW-0378">Hydrolase</keyword>
<dbReference type="InterPro" id="IPR001478">
    <property type="entry name" value="PDZ"/>
</dbReference>
<evidence type="ECO:0000313" key="9">
    <source>
        <dbReference type="Proteomes" id="UP000315010"/>
    </source>
</evidence>
<dbReference type="NCBIfam" id="TIGR00225">
    <property type="entry name" value="prc"/>
    <property type="match status" value="1"/>
</dbReference>
<reference evidence="8 9" key="1">
    <citation type="submission" date="2019-02" db="EMBL/GenBank/DDBJ databases">
        <title>Deep-cultivation of Planctomycetes and their phenomic and genomic characterization uncovers novel biology.</title>
        <authorList>
            <person name="Wiegand S."/>
            <person name="Jogler M."/>
            <person name="Boedeker C."/>
            <person name="Pinto D."/>
            <person name="Vollmers J."/>
            <person name="Rivas-Marin E."/>
            <person name="Kohn T."/>
            <person name="Peeters S.H."/>
            <person name="Heuer A."/>
            <person name="Rast P."/>
            <person name="Oberbeckmann S."/>
            <person name="Bunk B."/>
            <person name="Jeske O."/>
            <person name="Meyerdierks A."/>
            <person name="Storesund J.E."/>
            <person name="Kallscheuer N."/>
            <person name="Luecker S."/>
            <person name="Lage O.M."/>
            <person name="Pohl T."/>
            <person name="Merkel B.J."/>
            <person name="Hornburger P."/>
            <person name="Mueller R.-W."/>
            <person name="Bruemmer F."/>
            <person name="Labrenz M."/>
            <person name="Spormann A.M."/>
            <person name="Op Den Camp H."/>
            <person name="Overmann J."/>
            <person name="Amann R."/>
            <person name="Jetten M.S.M."/>
            <person name="Mascher T."/>
            <person name="Medema M.H."/>
            <person name="Devos D.P."/>
            <person name="Kaster A.-K."/>
            <person name="Ovreas L."/>
            <person name="Rohde M."/>
            <person name="Galperin M.Y."/>
            <person name="Jogler C."/>
        </authorList>
    </citation>
    <scope>NUCLEOTIDE SEQUENCE [LARGE SCALE GENOMIC DNA]</scope>
    <source>
        <strain evidence="8 9">CA13</strain>
    </source>
</reference>
<dbReference type="GO" id="GO:0006508">
    <property type="term" value="P:proteolysis"/>
    <property type="evidence" value="ECO:0007669"/>
    <property type="project" value="UniProtKB-KW"/>
</dbReference>
<evidence type="ECO:0000256" key="1">
    <source>
        <dbReference type="ARBA" id="ARBA00009179"/>
    </source>
</evidence>
<feature type="region of interest" description="Disordered" evidence="6">
    <location>
        <begin position="439"/>
        <end position="466"/>
    </location>
</feature>
<dbReference type="InterPro" id="IPR004447">
    <property type="entry name" value="Peptidase_S41A"/>
</dbReference>
<dbReference type="OrthoDB" id="9812068at2"/>
<dbReference type="Pfam" id="PF03572">
    <property type="entry name" value="Peptidase_S41"/>
    <property type="match status" value="1"/>
</dbReference>
<dbReference type="PANTHER" id="PTHR32060">
    <property type="entry name" value="TAIL-SPECIFIC PROTEASE"/>
    <property type="match status" value="1"/>
</dbReference>
<name>A0A5C5Z1X7_9BACT</name>
<dbReference type="PANTHER" id="PTHR32060:SF30">
    <property type="entry name" value="CARBOXY-TERMINAL PROCESSING PROTEASE CTPA"/>
    <property type="match status" value="1"/>
</dbReference>
<dbReference type="InterPro" id="IPR041489">
    <property type="entry name" value="PDZ_6"/>
</dbReference>
<dbReference type="CDD" id="cd06782">
    <property type="entry name" value="cpPDZ_CPP-like"/>
    <property type="match status" value="1"/>
</dbReference>
<keyword evidence="4 5" id="KW-0720">Serine protease</keyword>
<proteinExistence type="inferred from homology"/>
<dbReference type="InterPro" id="IPR029045">
    <property type="entry name" value="ClpP/crotonase-like_dom_sf"/>
</dbReference>
<dbReference type="RefSeq" id="WP_146396301.1">
    <property type="nucleotide sequence ID" value="NZ_SJPJ01000001.1"/>
</dbReference>
<evidence type="ECO:0000256" key="2">
    <source>
        <dbReference type="ARBA" id="ARBA00022670"/>
    </source>
</evidence>
<accession>A0A5C5Z1X7</accession>